<evidence type="ECO:0000256" key="1">
    <source>
        <dbReference type="SAM" id="MobiDB-lite"/>
    </source>
</evidence>
<dbReference type="Proteomes" id="UP001385951">
    <property type="component" value="Unassembled WGS sequence"/>
</dbReference>
<reference evidence="3 4" key="1">
    <citation type="submission" date="2022-09" db="EMBL/GenBank/DDBJ databases">
        <authorList>
            <person name="Palmer J.M."/>
        </authorList>
    </citation>
    <scope>NUCLEOTIDE SEQUENCE [LARGE SCALE GENOMIC DNA]</scope>
    <source>
        <strain evidence="3 4">DSM 7382</strain>
    </source>
</reference>
<keyword evidence="4" id="KW-1185">Reference proteome</keyword>
<evidence type="ECO:0000313" key="4">
    <source>
        <dbReference type="Proteomes" id="UP001385951"/>
    </source>
</evidence>
<dbReference type="AlphaFoldDB" id="A0AAW0FIN5"/>
<organism evidence="3 4">
    <name type="scientific">Cerrena zonata</name>
    <dbReference type="NCBI Taxonomy" id="2478898"/>
    <lineage>
        <taxon>Eukaryota</taxon>
        <taxon>Fungi</taxon>
        <taxon>Dikarya</taxon>
        <taxon>Basidiomycota</taxon>
        <taxon>Agaricomycotina</taxon>
        <taxon>Agaricomycetes</taxon>
        <taxon>Polyporales</taxon>
        <taxon>Cerrenaceae</taxon>
        <taxon>Cerrena</taxon>
    </lineage>
</organism>
<gene>
    <name evidence="3" type="ORF">QCA50_018045</name>
</gene>
<accession>A0AAW0FIN5</accession>
<dbReference type="Pfam" id="PF24764">
    <property type="entry name" value="rva_4"/>
    <property type="match status" value="1"/>
</dbReference>
<feature type="region of interest" description="Disordered" evidence="1">
    <location>
        <begin position="105"/>
        <end position="157"/>
    </location>
</feature>
<dbReference type="InterPro" id="IPR058913">
    <property type="entry name" value="Integrase_dom_put"/>
</dbReference>
<comment type="caution">
    <text evidence="3">The sequence shown here is derived from an EMBL/GenBank/DDBJ whole genome shotgun (WGS) entry which is preliminary data.</text>
</comment>
<feature type="domain" description="Integrase core" evidence="2">
    <location>
        <begin position="1"/>
        <end position="74"/>
    </location>
</feature>
<protein>
    <recommendedName>
        <fullName evidence="2">Integrase core domain-containing protein</fullName>
    </recommendedName>
</protein>
<feature type="compositionally biased region" description="Acidic residues" evidence="1">
    <location>
        <begin position="135"/>
        <end position="147"/>
    </location>
</feature>
<dbReference type="EMBL" id="JASBNA010000065">
    <property type="protein sequence ID" value="KAK7678905.1"/>
    <property type="molecule type" value="Genomic_DNA"/>
</dbReference>
<sequence length="242" mass="28335">MWVEVGSQFVRRWRAFFTRLERIHQLDVDNPNHIWLLHFHFLDQINHDCEQFRIEWNAHPISGKGGNRSPNDLRLLGQTEHGVYVDEMEGVPVEELAEYYGVHGQARERRRGQTGAGHPQDEDDDHGNSDHEFEGNSDDGTEEEEAESVPVDESHPPFNEHYLNIFRNALQQVRNEVIIPEEYGILENEWEENGYPTVETIQSGRRRRREITLGLPDNIWRPRAILWIQAVDIMTRILGNID</sequence>
<name>A0AAW0FIN5_9APHY</name>
<evidence type="ECO:0000259" key="2">
    <source>
        <dbReference type="Pfam" id="PF24764"/>
    </source>
</evidence>
<proteinExistence type="predicted"/>
<evidence type="ECO:0000313" key="3">
    <source>
        <dbReference type="EMBL" id="KAK7678905.1"/>
    </source>
</evidence>